<accession>A0A6A6U578</accession>
<evidence type="ECO:0000259" key="1">
    <source>
        <dbReference type="Pfam" id="PF21762"/>
    </source>
</evidence>
<dbReference type="PANTHER" id="PTHR28083:SF1">
    <property type="entry name" value="GOOD FOR FULL DBP5 ACTIVITY PROTEIN 2"/>
    <property type="match status" value="1"/>
</dbReference>
<dbReference type="InterPro" id="IPR048519">
    <property type="entry name" value="Gfd2/YDR514C-like_C"/>
</dbReference>
<gene>
    <name evidence="2" type="ORF">BT63DRAFT_481086</name>
</gene>
<dbReference type="Proteomes" id="UP000799302">
    <property type="component" value="Unassembled WGS sequence"/>
</dbReference>
<dbReference type="InterPro" id="IPR040151">
    <property type="entry name" value="Gfd2/YDR514C-like"/>
</dbReference>
<evidence type="ECO:0000313" key="3">
    <source>
        <dbReference type="Proteomes" id="UP000799302"/>
    </source>
</evidence>
<sequence>MWSRASKTTRPKLATPYITHNGLQILRKVLRLTTESTTPNMEDVVFVAIDFEHLQNITEDLSLNLECQAGLAILDTRSFRNSQGDITKGVITTYNIATGSSRYCANAARKFKFGEAITTTQKDMLERIRSLIPPSRNIVLVGHELQNDLRCLRGLGAECDEPYVAILDTRQISQEVLPGSRHTLRHILRNLNCPHGRMHSAGNDAHFTLRALLLLAVRDCKERKDVNHQQGEEILHMLESIAHAPVPFSISPGGLAERNRIRLEANRRERKIEREKNMSPEKQAQKRADKTLKKLERESQEALLLRLHGLCFLDSP</sequence>
<dbReference type="PANTHER" id="PTHR28083">
    <property type="entry name" value="GOOD FOR FULL DBP5 ACTIVITY PROTEIN 2"/>
    <property type="match status" value="1"/>
</dbReference>
<dbReference type="AlphaFoldDB" id="A0A6A6U578"/>
<dbReference type="Pfam" id="PF21762">
    <property type="entry name" value="DEDDh_C"/>
    <property type="match status" value="1"/>
</dbReference>
<dbReference type="SUPFAM" id="SSF53098">
    <property type="entry name" value="Ribonuclease H-like"/>
    <property type="match status" value="1"/>
</dbReference>
<dbReference type="GO" id="GO:0003676">
    <property type="term" value="F:nucleic acid binding"/>
    <property type="evidence" value="ECO:0007669"/>
    <property type="project" value="InterPro"/>
</dbReference>
<proteinExistence type="predicted"/>
<keyword evidence="3" id="KW-1185">Reference proteome</keyword>
<protein>
    <recommendedName>
        <fullName evidence="1">Gfd2/YDR514C-like C-terminal domain-containing protein</fullName>
    </recommendedName>
</protein>
<organism evidence="2 3">
    <name type="scientific">Microthyrium microscopicum</name>
    <dbReference type="NCBI Taxonomy" id="703497"/>
    <lineage>
        <taxon>Eukaryota</taxon>
        <taxon>Fungi</taxon>
        <taxon>Dikarya</taxon>
        <taxon>Ascomycota</taxon>
        <taxon>Pezizomycotina</taxon>
        <taxon>Dothideomycetes</taxon>
        <taxon>Dothideomycetes incertae sedis</taxon>
        <taxon>Microthyriales</taxon>
        <taxon>Microthyriaceae</taxon>
        <taxon>Microthyrium</taxon>
    </lineage>
</organism>
<dbReference type="GO" id="GO:0005634">
    <property type="term" value="C:nucleus"/>
    <property type="evidence" value="ECO:0007669"/>
    <property type="project" value="TreeGrafter"/>
</dbReference>
<dbReference type="EMBL" id="MU004238">
    <property type="protein sequence ID" value="KAF2666587.1"/>
    <property type="molecule type" value="Genomic_DNA"/>
</dbReference>
<dbReference type="InterPro" id="IPR036397">
    <property type="entry name" value="RNaseH_sf"/>
</dbReference>
<name>A0A6A6U578_9PEZI</name>
<feature type="domain" description="Gfd2/YDR514C-like C-terminal" evidence="1">
    <location>
        <begin position="45"/>
        <end position="214"/>
    </location>
</feature>
<evidence type="ECO:0000313" key="2">
    <source>
        <dbReference type="EMBL" id="KAF2666587.1"/>
    </source>
</evidence>
<dbReference type="InterPro" id="IPR012337">
    <property type="entry name" value="RNaseH-like_sf"/>
</dbReference>
<dbReference type="OrthoDB" id="5953249at2759"/>
<reference evidence="2" key="1">
    <citation type="journal article" date="2020" name="Stud. Mycol.">
        <title>101 Dothideomycetes genomes: a test case for predicting lifestyles and emergence of pathogens.</title>
        <authorList>
            <person name="Haridas S."/>
            <person name="Albert R."/>
            <person name="Binder M."/>
            <person name="Bloem J."/>
            <person name="Labutti K."/>
            <person name="Salamov A."/>
            <person name="Andreopoulos B."/>
            <person name="Baker S."/>
            <person name="Barry K."/>
            <person name="Bills G."/>
            <person name="Bluhm B."/>
            <person name="Cannon C."/>
            <person name="Castanera R."/>
            <person name="Culley D."/>
            <person name="Daum C."/>
            <person name="Ezra D."/>
            <person name="Gonzalez J."/>
            <person name="Henrissat B."/>
            <person name="Kuo A."/>
            <person name="Liang C."/>
            <person name="Lipzen A."/>
            <person name="Lutzoni F."/>
            <person name="Magnuson J."/>
            <person name="Mondo S."/>
            <person name="Nolan M."/>
            <person name="Ohm R."/>
            <person name="Pangilinan J."/>
            <person name="Park H.-J."/>
            <person name="Ramirez L."/>
            <person name="Alfaro M."/>
            <person name="Sun H."/>
            <person name="Tritt A."/>
            <person name="Yoshinaga Y."/>
            <person name="Zwiers L.-H."/>
            <person name="Turgeon B."/>
            <person name="Goodwin S."/>
            <person name="Spatafora J."/>
            <person name="Crous P."/>
            <person name="Grigoriev I."/>
        </authorList>
    </citation>
    <scope>NUCLEOTIDE SEQUENCE</scope>
    <source>
        <strain evidence="2">CBS 115976</strain>
    </source>
</reference>
<dbReference type="Gene3D" id="3.30.420.10">
    <property type="entry name" value="Ribonuclease H-like superfamily/Ribonuclease H"/>
    <property type="match status" value="1"/>
</dbReference>